<comment type="caution">
    <text evidence="4">The sequence shown here is derived from an EMBL/GenBank/DDBJ whole genome shotgun (WGS) entry which is preliminary data.</text>
</comment>
<evidence type="ECO:0000259" key="3">
    <source>
        <dbReference type="Pfam" id="PF02769"/>
    </source>
</evidence>
<dbReference type="RefSeq" id="WP_088073296.1">
    <property type="nucleotide sequence ID" value="NZ_JAHQCR010000084.1"/>
</dbReference>
<keyword evidence="1 4" id="KW-0418">Kinase</keyword>
<dbReference type="PIRSF" id="PIRSF005303">
    <property type="entry name" value="Thiam_monoph_kin"/>
    <property type="match status" value="1"/>
</dbReference>
<keyword evidence="1 4" id="KW-0808">Transferase</keyword>
<dbReference type="Pfam" id="PF00586">
    <property type="entry name" value="AIRS"/>
    <property type="match status" value="1"/>
</dbReference>
<feature type="binding site" evidence="1">
    <location>
        <position position="74"/>
    </location>
    <ligand>
        <name>Mg(2+)</name>
        <dbReference type="ChEBI" id="CHEBI:18420"/>
        <label>4</label>
    </ligand>
</feature>
<dbReference type="InterPro" id="IPR036921">
    <property type="entry name" value="PurM-like_N_sf"/>
</dbReference>
<evidence type="ECO:0000313" key="4">
    <source>
        <dbReference type="EMBL" id="MBU9723681.1"/>
    </source>
</evidence>
<feature type="domain" description="PurM-like N-terminal" evidence="2">
    <location>
        <begin position="26"/>
        <end position="141"/>
    </location>
</feature>
<feature type="binding site" evidence="1">
    <location>
        <position position="74"/>
    </location>
    <ligand>
        <name>Mg(2+)</name>
        <dbReference type="ChEBI" id="CHEBI:18420"/>
        <label>2</label>
    </ligand>
</feature>
<feature type="binding site" evidence="1">
    <location>
        <position position="74"/>
    </location>
    <ligand>
        <name>Mg(2+)</name>
        <dbReference type="ChEBI" id="CHEBI:18420"/>
        <label>3</label>
    </ligand>
</feature>
<feature type="binding site" evidence="1">
    <location>
        <position position="123"/>
    </location>
    <ligand>
        <name>Mg(2+)</name>
        <dbReference type="ChEBI" id="CHEBI:18420"/>
        <label>1</label>
    </ligand>
</feature>
<proteinExistence type="inferred from homology"/>
<dbReference type="NCBIfam" id="TIGR01379">
    <property type="entry name" value="thiL"/>
    <property type="match status" value="1"/>
</dbReference>
<keyword evidence="5" id="KW-1185">Reference proteome</keyword>
<feature type="binding site" evidence="1">
    <location>
        <position position="220"/>
    </location>
    <ligand>
        <name>ATP</name>
        <dbReference type="ChEBI" id="CHEBI:30616"/>
    </ligand>
</feature>
<accession>A0ABS6JYL2</accession>
<dbReference type="EMBL" id="JAHQCR010000084">
    <property type="protein sequence ID" value="MBU9723681.1"/>
    <property type="molecule type" value="Genomic_DNA"/>
</dbReference>
<dbReference type="InterPro" id="IPR010918">
    <property type="entry name" value="PurM-like_C_dom"/>
</dbReference>
<feature type="binding site" evidence="1">
    <location>
        <position position="28"/>
    </location>
    <ligand>
        <name>Mg(2+)</name>
        <dbReference type="ChEBI" id="CHEBI:18420"/>
        <label>3</label>
    </ligand>
</feature>
<feature type="domain" description="PurM-like C-terminal" evidence="3">
    <location>
        <begin position="153"/>
        <end position="310"/>
    </location>
</feature>
<feature type="binding site" evidence="1">
    <location>
        <position position="221"/>
    </location>
    <ligand>
        <name>Mg(2+)</name>
        <dbReference type="ChEBI" id="CHEBI:18420"/>
        <label>5</label>
    </ligand>
</feature>
<feature type="binding site" evidence="1">
    <location>
        <begin position="122"/>
        <end position="123"/>
    </location>
    <ligand>
        <name>ATP</name>
        <dbReference type="ChEBI" id="CHEBI:30616"/>
    </ligand>
</feature>
<dbReference type="InterPro" id="IPR016188">
    <property type="entry name" value="PurM-like_N"/>
</dbReference>
<comment type="catalytic activity">
    <reaction evidence="1">
        <text>thiamine phosphate + ATP = thiamine diphosphate + ADP</text>
        <dbReference type="Rhea" id="RHEA:15913"/>
        <dbReference type="ChEBI" id="CHEBI:30616"/>
        <dbReference type="ChEBI" id="CHEBI:37575"/>
        <dbReference type="ChEBI" id="CHEBI:58937"/>
        <dbReference type="ChEBI" id="CHEBI:456216"/>
        <dbReference type="EC" id="2.7.4.16"/>
    </reaction>
</comment>
<dbReference type="PANTHER" id="PTHR30270:SF0">
    <property type="entry name" value="THIAMINE-MONOPHOSPHATE KINASE"/>
    <property type="match status" value="1"/>
</dbReference>
<keyword evidence="1" id="KW-0547">Nucleotide-binding</keyword>
<reference evidence="4 5" key="1">
    <citation type="submission" date="2021-06" db="EMBL/GenBank/DDBJ databases">
        <title>Bacillus sp. RD4P76, an endophyte from a halophyte.</title>
        <authorList>
            <person name="Sun J.-Q."/>
        </authorList>
    </citation>
    <scope>NUCLEOTIDE SEQUENCE [LARGE SCALE GENOMIC DNA]</scope>
    <source>
        <strain evidence="4 5">JCM 17098</strain>
    </source>
</reference>
<dbReference type="Gene3D" id="3.90.650.10">
    <property type="entry name" value="PurM-like C-terminal domain"/>
    <property type="match status" value="1"/>
</dbReference>
<dbReference type="InterPro" id="IPR006283">
    <property type="entry name" value="ThiL-like"/>
</dbReference>
<evidence type="ECO:0000256" key="1">
    <source>
        <dbReference type="HAMAP-Rule" id="MF_02128"/>
    </source>
</evidence>
<feature type="binding site" evidence="1">
    <location>
        <position position="28"/>
    </location>
    <ligand>
        <name>Mg(2+)</name>
        <dbReference type="ChEBI" id="CHEBI:18420"/>
        <label>4</label>
    </ligand>
</feature>
<dbReference type="Pfam" id="PF02769">
    <property type="entry name" value="AIRS_C"/>
    <property type="match status" value="1"/>
</dbReference>
<comment type="pathway">
    <text evidence="1">Cofactor biosynthesis; thiamine diphosphate biosynthesis; thiamine diphosphate from thiamine phosphate: step 1/1.</text>
</comment>
<dbReference type="SUPFAM" id="SSF56042">
    <property type="entry name" value="PurM C-terminal domain-like"/>
    <property type="match status" value="1"/>
</dbReference>
<comment type="function">
    <text evidence="1">Catalyzes the ATP-dependent phosphorylation of thiamine-monophosphate (TMP) to form thiamine-pyrophosphate (TPP), the active form of vitamin B1.</text>
</comment>
<evidence type="ECO:0000259" key="2">
    <source>
        <dbReference type="Pfam" id="PF00586"/>
    </source>
</evidence>
<dbReference type="PANTHER" id="PTHR30270">
    <property type="entry name" value="THIAMINE-MONOPHOSPHATE KINASE"/>
    <property type="match status" value="1"/>
</dbReference>
<comment type="miscellaneous">
    <text evidence="1">Reaction mechanism of ThiL seems to utilize a direct, inline transfer of the gamma-phosphate of ATP to TMP rather than a phosphorylated enzyme intermediate.</text>
</comment>
<dbReference type="GO" id="GO:0009030">
    <property type="term" value="F:thiamine-phosphate kinase activity"/>
    <property type="evidence" value="ECO:0007669"/>
    <property type="project" value="UniProtKB-EC"/>
</dbReference>
<keyword evidence="1" id="KW-0460">Magnesium</keyword>
<feature type="binding site" evidence="1">
    <location>
        <position position="45"/>
    </location>
    <ligand>
        <name>Mg(2+)</name>
        <dbReference type="ChEBI" id="CHEBI:18420"/>
        <label>1</label>
    </ligand>
</feature>
<keyword evidence="1" id="KW-0784">Thiamine biosynthesis</keyword>
<feature type="binding site" evidence="1">
    <location>
        <position position="52"/>
    </location>
    <ligand>
        <name>substrate</name>
    </ligand>
</feature>
<feature type="binding site" evidence="1">
    <location>
        <position position="326"/>
    </location>
    <ligand>
        <name>substrate</name>
    </ligand>
</feature>
<dbReference type="Gene3D" id="3.30.1330.10">
    <property type="entry name" value="PurM-like, N-terminal domain"/>
    <property type="match status" value="1"/>
</dbReference>
<dbReference type="CDD" id="cd02194">
    <property type="entry name" value="ThiL"/>
    <property type="match status" value="1"/>
</dbReference>
<dbReference type="SUPFAM" id="SSF55326">
    <property type="entry name" value="PurM N-terminal domain-like"/>
    <property type="match status" value="1"/>
</dbReference>
<feature type="binding site" evidence="1">
    <location>
        <position position="268"/>
    </location>
    <ligand>
        <name>substrate</name>
    </ligand>
</feature>
<feature type="binding site" evidence="1">
    <location>
        <position position="149"/>
    </location>
    <ligand>
        <name>ATP</name>
        <dbReference type="ChEBI" id="CHEBI:30616"/>
    </ligand>
</feature>
<comment type="similarity">
    <text evidence="1">Belongs to the thiamine-monophosphate kinase family.</text>
</comment>
<keyword evidence="1" id="KW-0479">Metal-binding</keyword>
<feature type="binding site" evidence="1">
    <location>
        <position position="105"/>
    </location>
    <ligand>
        <name>ATP</name>
        <dbReference type="ChEBI" id="CHEBI:30616"/>
    </ligand>
</feature>
<feature type="binding site" evidence="1">
    <location>
        <position position="218"/>
    </location>
    <ligand>
        <name>Mg(2+)</name>
        <dbReference type="ChEBI" id="CHEBI:18420"/>
        <label>3</label>
    </ligand>
</feature>
<protein>
    <recommendedName>
        <fullName evidence="1">Thiamine-monophosphate kinase</fullName>
        <shortName evidence="1">TMP kinase</shortName>
        <shortName evidence="1">Thiamine-phosphate kinase</shortName>
        <ecNumber evidence="1">2.7.4.16</ecNumber>
    </recommendedName>
</protein>
<dbReference type="HAMAP" id="MF_02128">
    <property type="entry name" value="TMP_kinase"/>
    <property type="match status" value="1"/>
</dbReference>
<feature type="binding site" evidence="1">
    <location>
        <position position="45"/>
    </location>
    <ligand>
        <name>Mg(2+)</name>
        <dbReference type="ChEBI" id="CHEBI:18420"/>
        <label>2</label>
    </ligand>
</feature>
<name>A0ABS6JYL2_9BACI</name>
<gene>
    <name evidence="1 4" type="primary">thiL</name>
    <name evidence="4" type="ORF">KS407_19875</name>
</gene>
<dbReference type="EC" id="2.7.4.16" evidence="1"/>
<sequence length="329" mass="35987">MNNEMNWIKSITPDTQQQPSLKVGIGDDAAIFSTETDMESVIAVDTMVEGVHFTKETMTMKALGHKALAVNVSDLAAMGAVPLYYLVSIAIPKTGWDKQELDDIYQGMRHLGNQFQMDLIGGDTVSTSKELVLTVTVVGKVEKDRHLLRSHAKPGDVLFVTGPLGLSAYGLEKLLAHGRKAADEATLAEYLKAHQYPQPRVKAGRVLAESGFKIALNDISDGIASEAMEIAQASGVRVTLHWEEIPTAPLIKEGTQEQQENWVLYGGEDFELVGTVSEADLPSLEKMFTEQGLPFFPIGRIEASDQPQVVLERNKGEVIPLTKTGYDHL</sequence>
<dbReference type="Proteomes" id="UP000790580">
    <property type="component" value="Unassembled WGS sequence"/>
</dbReference>
<comment type="caution">
    <text evidence="1">Lacks conserved residue(s) required for the propagation of feature annotation.</text>
</comment>
<organism evidence="4 5">
    <name type="scientific">Evansella alkalicola</name>
    <dbReference type="NCBI Taxonomy" id="745819"/>
    <lineage>
        <taxon>Bacteria</taxon>
        <taxon>Bacillati</taxon>
        <taxon>Bacillota</taxon>
        <taxon>Bacilli</taxon>
        <taxon>Bacillales</taxon>
        <taxon>Bacillaceae</taxon>
        <taxon>Evansella</taxon>
    </lineage>
</organism>
<dbReference type="InterPro" id="IPR036676">
    <property type="entry name" value="PurM-like_C_sf"/>
</dbReference>
<keyword evidence="1" id="KW-0067">ATP-binding</keyword>
<evidence type="ECO:0000313" key="5">
    <source>
        <dbReference type="Proteomes" id="UP000790580"/>
    </source>
</evidence>